<comment type="similarity">
    <text evidence="2 15">Belongs to the phenylalanyl-tRNA synthetase beta subunit family. Type 1 subfamily.</text>
</comment>
<keyword evidence="6 15" id="KW-0436">Ligase</keyword>
<feature type="domain" description="B5" evidence="20">
    <location>
        <begin position="430"/>
        <end position="513"/>
    </location>
</feature>
<feature type="binding site" evidence="15">
    <location>
        <position position="497"/>
    </location>
    <ligand>
        <name>Mg(2+)</name>
        <dbReference type="ChEBI" id="CHEBI:18420"/>
        <note>shared with alpha subunit</note>
    </ligand>
</feature>
<evidence type="ECO:0000256" key="3">
    <source>
        <dbReference type="ARBA" id="ARBA00011209"/>
    </source>
</evidence>
<dbReference type="PROSITE" id="PS51483">
    <property type="entry name" value="B5"/>
    <property type="match status" value="1"/>
</dbReference>
<evidence type="ECO:0000259" key="19">
    <source>
        <dbReference type="PROSITE" id="PS51447"/>
    </source>
</evidence>
<dbReference type="Gene3D" id="3.30.70.380">
    <property type="entry name" value="Ferrodoxin-fold anticodon-binding domain"/>
    <property type="match status" value="1"/>
</dbReference>
<dbReference type="Gene3D" id="3.50.40.10">
    <property type="entry name" value="Phenylalanyl-trna Synthetase, Chain B, domain 3"/>
    <property type="match status" value="1"/>
</dbReference>
<evidence type="ECO:0000256" key="16">
    <source>
        <dbReference type="PROSITE-ProRule" id="PRU00209"/>
    </source>
</evidence>
<evidence type="ECO:0000256" key="4">
    <source>
        <dbReference type="ARBA" id="ARBA00022490"/>
    </source>
</evidence>
<evidence type="ECO:0000256" key="8">
    <source>
        <dbReference type="ARBA" id="ARBA00022741"/>
    </source>
</evidence>
<evidence type="ECO:0000256" key="7">
    <source>
        <dbReference type="ARBA" id="ARBA00022723"/>
    </source>
</evidence>
<dbReference type="NCBIfam" id="TIGR00472">
    <property type="entry name" value="pheT_bact"/>
    <property type="match status" value="1"/>
</dbReference>
<dbReference type="CDD" id="cd02796">
    <property type="entry name" value="tRNA_bind_bactPheRS"/>
    <property type="match status" value="1"/>
</dbReference>
<evidence type="ECO:0000259" key="18">
    <source>
        <dbReference type="PROSITE" id="PS50886"/>
    </source>
</evidence>
<dbReference type="Pfam" id="PF01588">
    <property type="entry name" value="tRNA_bind"/>
    <property type="match status" value="1"/>
</dbReference>
<keyword evidence="7 15" id="KW-0479">Metal-binding</keyword>
<keyword evidence="10 15" id="KW-0460">Magnesium</keyword>
<dbReference type="HAMAP" id="MF_00283">
    <property type="entry name" value="Phe_tRNA_synth_beta1"/>
    <property type="match status" value="1"/>
</dbReference>
<dbReference type="Pfam" id="PF03483">
    <property type="entry name" value="B3_4"/>
    <property type="match status" value="1"/>
</dbReference>
<feature type="domain" description="FDX-ACB" evidence="19">
    <location>
        <begin position="730"/>
        <end position="822"/>
    </location>
</feature>
<dbReference type="InterPro" id="IPR020825">
    <property type="entry name" value="Phe-tRNA_synthase-like_B3/B4"/>
</dbReference>
<keyword evidence="12 15" id="KW-0648">Protein biosynthesis</keyword>
<dbReference type="RefSeq" id="WP_341833692.1">
    <property type="nucleotide sequence ID" value="NZ_CP128397.1"/>
</dbReference>
<dbReference type="InterPro" id="IPR004532">
    <property type="entry name" value="Phe-tRNA-ligase_IIc_bsu_bact"/>
</dbReference>
<dbReference type="EC" id="6.1.1.20" evidence="15"/>
<evidence type="ECO:0000256" key="9">
    <source>
        <dbReference type="ARBA" id="ARBA00022840"/>
    </source>
</evidence>
<evidence type="ECO:0000256" key="15">
    <source>
        <dbReference type="HAMAP-Rule" id="MF_00283"/>
    </source>
</evidence>
<comment type="subunit">
    <text evidence="3 15">Tetramer of two alpha and two beta subunits.</text>
</comment>
<feature type="binding site" evidence="15">
    <location>
        <position position="501"/>
    </location>
    <ligand>
        <name>Mg(2+)</name>
        <dbReference type="ChEBI" id="CHEBI:18420"/>
        <note>shared with alpha subunit</note>
    </ligand>
</feature>
<dbReference type="InterPro" id="IPR033714">
    <property type="entry name" value="tRNA_bind_bactPheRS"/>
</dbReference>
<dbReference type="SUPFAM" id="SSF46955">
    <property type="entry name" value="Putative DNA-binding domain"/>
    <property type="match status" value="1"/>
</dbReference>
<dbReference type="PROSITE" id="PS51447">
    <property type="entry name" value="FDX_ACB"/>
    <property type="match status" value="1"/>
</dbReference>
<dbReference type="InterPro" id="IPR045060">
    <property type="entry name" value="Phe-tRNA-ligase_IIc_bsu"/>
</dbReference>
<dbReference type="InterPro" id="IPR005147">
    <property type="entry name" value="tRNA_synthase_B5-dom"/>
</dbReference>
<keyword evidence="13 15" id="KW-0030">Aminoacyl-tRNA synthetase</keyword>
<dbReference type="InterPro" id="IPR002547">
    <property type="entry name" value="tRNA-bd_dom"/>
</dbReference>
<feature type="binding site" evidence="15">
    <location>
        <position position="491"/>
    </location>
    <ligand>
        <name>Mg(2+)</name>
        <dbReference type="ChEBI" id="CHEBI:18420"/>
        <note>shared with alpha subunit</note>
    </ligand>
</feature>
<dbReference type="CDD" id="cd00769">
    <property type="entry name" value="PheRS_beta_core"/>
    <property type="match status" value="1"/>
</dbReference>
<keyword evidence="22" id="KW-1185">Reference proteome</keyword>
<evidence type="ECO:0000256" key="1">
    <source>
        <dbReference type="ARBA" id="ARBA00004496"/>
    </source>
</evidence>
<dbReference type="Pfam" id="PF17759">
    <property type="entry name" value="tRNA_synthFbeta"/>
    <property type="match status" value="1"/>
</dbReference>
<comment type="cofactor">
    <cofactor evidence="15">
        <name>Mg(2+)</name>
        <dbReference type="ChEBI" id="CHEBI:18420"/>
    </cofactor>
    <text evidence="15">Binds 2 magnesium ions per tetramer.</text>
</comment>
<dbReference type="Pfam" id="PF03484">
    <property type="entry name" value="B5"/>
    <property type="match status" value="1"/>
</dbReference>
<dbReference type="EMBL" id="CP128397">
    <property type="protein sequence ID" value="WZN38345.1"/>
    <property type="molecule type" value="Genomic_DNA"/>
</dbReference>
<proteinExistence type="inferred from homology"/>
<organism evidence="21 22">
    <name type="scientific">Candidatus Phytoplasma asteris</name>
    <dbReference type="NCBI Taxonomy" id="85620"/>
    <lineage>
        <taxon>Bacteria</taxon>
        <taxon>Bacillati</taxon>
        <taxon>Mycoplasmatota</taxon>
        <taxon>Mollicutes</taxon>
        <taxon>Acholeplasmatales</taxon>
        <taxon>Acholeplasmataceae</taxon>
        <taxon>Candidatus Phytoplasma</taxon>
        <taxon>16SrI (Aster yellows group)</taxon>
    </lineage>
</organism>
<evidence type="ECO:0000313" key="21">
    <source>
        <dbReference type="EMBL" id="WZN38345.1"/>
    </source>
</evidence>
<keyword evidence="9 15" id="KW-0067">ATP-binding</keyword>
<dbReference type="PANTHER" id="PTHR10947:SF0">
    <property type="entry name" value="PHENYLALANINE--TRNA LIGASE BETA SUBUNIT"/>
    <property type="match status" value="1"/>
</dbReference>
<dbReference type="Gene3D" id="3.30.56.10">
    <property type="match status" value="2"/>
</dbReference>
<reference evidence="21" key="1">
    <citation type="submission" date="2023-06" db="EMBL/GenBank/DDBJ databases">
        <title>Complete Genome of Candidatus Phytoplasma asteris M33.</title>
        <authorList>
            <person name="Toth R."/>
            <person name="Ilic A.-M."/>
            <person name="Huettel B."/>
            <person name="Duduk B."/>
            <person name="Kube M."/>
        </authorList>
    </citation>
    <scope>NUCLEOTIDE SEQUENCE [LARGE SCALE GENOMIC DNA]</scope>
    <source>
        <strain evidence="21">M33</strain>
    </source>
</reference>
<evidence type="ECO:0000313" key="22">
    <source>
        <dbReference type="Proteomes" id="UP001470586"/>
    </source>
</evidence>
<dbReference type="Pfam" id="PF03147">
    <property type="entry name" value="FDX-ACB"/>
    <property type="match status" value="1"/>
</dbReference>
<dbReference type="PANTHER" id="PTHR10947">
    <property type="entry name" value="PHENYLALANYL-TRNA SYNTHETASE BETA CHAIN AND LEUCINE-RICH REPEAT-CONTAINING PROTEIN 47"/>
    <property type="match status" value="1"/>
</dbReference>
<dbReference type="SMART" id="SM00873">
    <property type="entry name" value="B3_4"/>
    <property type="match status" value="1"/>
</dbReference>
<dbReference type="Proteomes" id="UP001470586">
    <property type="component" value="Chromosome"/>
</dbReference>
<evidence type="ECO:0000256" key="12">
    <source>
        <dbReference type="ARBA" id="ARBA00022917"/>
    </source>
</evidence>
<dbReference type="SUPFAM" id="SSF55681">
    <property type="entry name" value="Class II aaRS and biotin synthetases"/>
    <property type="match status" value="1"/>
</dbReference>
<dbReference type="PROSITE" id="PS50886">
    <property type="entry name" value="TRBD"/>
    <property type="match status" value="1"/>
</dbReference>
<evidence type="ECO:0000256" key="13">
    <source>
        <dbReference type="ARBA" id="ARBA00023146"/>
    </source>
</evidence>
<dbReference type="InterPro" id="IPR005121">
    <property type="entry name" value="Fdx_antiC-bd"/>
</dbReference>
<comment type="subcellular location">
    <subcellularLocation>
        <location evidence="1 15">Cytoplasm</location>
    </subcellularLocation>
</comment>
<dbReference type="SUPFAM" id="SSF50249">
    <property type="entry name" value="Nucleic acid-binding proteins"/>
    <property type="match status" value="1"/>
</dbReference>
<comment type="caution">
    <text evidence="15">Lacks conserved residue(s) required for the propagation of feature annotation.</text>
</comment>
<feature type="region of interest" description="Disordered" evidence="17">
    <location>
        <begin position="197"/>
        <end position="224"/>
    </location>
</feature>
<dbReference type="InterPro" id="IPR009061">
    <property type="entry name" value="DNA-bd_dom_put_sf"/>
</dbReference>
<evidence type="ECO:0000256" key="14">
    <source>
        <dbReference type="ARBA" id="ARBA00049255"/>
    </source>
</evidence>
<dbReference type="SMART" id="SM00896">
    <property type="entry name" value="FDX-ACB"/>
    <property type="match status" value="1"/>
</dbReference>
<dbReference type="InterPro" id="IPR041616">
    <property type="entry name" value="PheRS_beta_core"/>
</dbReference>
<feature type="domain" description="TRNA-binding" evidence="18">
    <location>
        <begin position="37"/>
        <end position="155"/>
    </location>
</feature>
<protein>
    <recommendedName>
        <fullName evidence="15">Phenylalanine--tRNA ligase beta subunit</fullName>
        <ecNumber evidence="15">6.1.1.20</ecNumber>
    </recommendedName>
    <alternativeName>
        <fullName evidence="15">Phenylalanyl-tRNA synthetase beta subunit</fullName>
        <shortName evidence="15">PheRS</shortName>
    </alternativeName>
</protein>
<dbReference type="InterPro" id="IPR036690">
    <property type="entry name" value="Fdx_antiC-bd_sf"/>
</dbReference>
<dbReference type="SUPFAM" id="SSF56037">
    <property type="entry name" value="PheT/TilS domain"/>
    <property type="match status" value="1"/>
</dbReference>
<dbReference type="SUPFAM" id="SSF54991">
    <property type="entry name" value="Anticodon-binding domain of PheRS"/>
    <property type="match status" value="1"/>
</dbReference>
<evidence type="ECO:0000259" key="20">
    <source>
        <dbReference type="PROSITE" id="PS51483"/>
    </source>
</evidence>
<accession>A0ABZ2YH83</accession>
<keyword evidence="4 15" id="KW-0963">Cytoplasm</keyword>
<dbReference type="InterPro" id="IPR005146">
    <property type="entry name" value="B3/B4_tRNA-bd"/>
</dbReference>
<keyword evidence="11 16" id="KW-0694">RNA-binding</keyword>
<evidence type="ECO:0000256" key="5">
    <source>
        <dbReference type="ARBA" id="ARBA00022555"/>
    </source>
</evidence>
<dbReference type="SMART" id="SM00874">
    <property type="entry name" value="B5"/>
    <property type="match status" value="1"/>
</dbReference>
<keyword evidence="8 15" id="KW-0547">Nucleotide-binding</keyword>
<sequence>MKIIENILKNHLLQPLSQNIFVLTNNYITEVQNFSPLSKNTNLVVGQILNFQKIQDSQKLNLVEVNIGIKVVKIVCGASNLQNGKKVIVASEGSFLEGINSTLKNKKIYGVFSEGMLCALEELGISNKFLTPQEQEGIYLFDDPNDQIALGSNALIPLGMDGFILELGITPNRGDLLSHIGFAKDLQAVLASQNSNKKKEKKTINYKTKNSKDQTNRKTTPKLNPDFFAKLPQSPLKVQIESDSCYEYNVCILENITIKPSPLWLRNTLLQSGINPINNVVDITNLILIEYGIPLHAFDSGTIQKIKVRKAFPQETITTLNQNDFVLDENDLVITDGKKAIALAGIVGLLESSIKPTTTKIILEAAYFSPQTIAQTCQKLKNKTESSLRFERGIDQNLIPLAFQKACQLLVTLANAKITYQPTITKQKIRTNPTISLDLDFITRKIGFSLCPTQIKNWLLNLDYQIHTPKNLTLQNKNEQLNLQAPLRRYDVKIKEDVISDLTRFYGCHKLPPQTIQIPTQGKLTLKQKNIRELRKLLVNLGFYETITYSLISTEMFEAFAPQKPFIKIMNPLSQDKMILRQSLLSSLVEILSYQHKRQTFDTAFFEIGKAYFPNQEKLSLAFVLSGNFLNTLWHKQDVSSSFFVTKGILEKISSFLGITLTYQKTQKHSNFHPGMQANLLFNNQIIGVIGKTHPQLNAKHHLKESFLCELFLSDEILNTTKTLTFRPIPKFPTVIRDLSFLVDTKYSFYQIEQIIKQTTPFDLIKCELFDVYQTPTTKEKQSFALRFFFNNLDKNLEKQDVEQCMKKITYNLIKHFRIEIR</sequence>
<evidence type="ECO:0000256" key="17">
    <source>
        <dbReference type="SAM" id="MobiDB-lite"/>
    </source>
</evidence>
<evidence type="ECO:0000256" key="2">
    <source>
        <dbReference type="ARBA" id="ARBA00008653"/>
    </source>
</evidence>
<comment type="catalytic activity">
    <reaction evidence="14 15">
        <text>tRNA(Phe) + L-phenylalanine + ATP = L-phenylalanyl-tRNA(Phe) + AMP + diphosphate + H(+)</text>
        <dbReference type="Rhea" id="RHEA:19413"/>
        <dbReference type="Rhea" id="RHEA-COMP:9668"/>
        <dbReference type="Rhea" id="RHEA-COMP:9699"/>
        <dbReference type="ChEBI" id="CHEBI:15378"/>
        <dbReference type="ChEBI" id="CHEBI:30616"/>
        <dbReference type="ChEBI" id="CHEBI:33019"/>
        <dbReference type="ChEBI" id="CHEBI:58095"/>
        <dbReference type="ChEBI" id="CHEBI:78442"/>
        <dbReference type="ChEBI" id="CHEBI:78531"/>
        <dbReference type="ChEBI" id="CHEBI:456215"/>
        <dbReference type="EC" id="6.1.1.20"/>
    </reaction>
</comment>
<dbReference type="Gene3D" id="3.30.930.10">
    <property type="entry name" value="Bira Bifunctional Protein, Domain 2"/>
    <property type="match status" value="1"/>
</dbReference>
<dbReference type="Gene3D" id="2.40.50.140">
    <property type="entry name" value="Nucleic acid-binding proteins"/>
    <property type="match status" value="1"/>
</dbReference>
<gene>
    <name evidence="15" type="primary">pheT</name>
    <name evidence="21" type="ORF">M33023_01500</name>
</gene>
<keyword evidence="5 16" id="KW-0820">tRNA-binding</keyword>
<dbReference type="InterPro" id="IPR045864">
    <property type="entry name" value="aa-tRNA-synth_II/BPL/LPL"/>
</dbReference>
<dbReference type="InterPro" id="IPR012340">
    <property type="entry name" value="NA-bd_OB-fold"/>
</dbReference>
<evidence type="ECO:0000256" key="11">
    <source>
        <dbReference type="ARBA" id="ARBA00022884"/>
    </source>
</evidence>
<evidence type="ECO:0000256" key="10">
    <source>
        <dbReference type="ARBA" id="ARBA00022842"/>
    </source>
</evidence>
<name>A0ABZ2YH83_9MOLU</name>
<evidence type="ECO:0000256" key="6">
    <source>
        <dbReference type="ARBA" id="ARBA00022598"/>
    </source>
</evidence>